<dbReference type="EMBL" id="RPOK01000005">
    <property type="protein sequence ID" value="RPJ65326.1"/>
    <property type="molecule type" value="Genomic_DNA"/>
</dbReference>
<gene>
    <name evidence="2" type="ORF">DRW07_15590</name>
</gene>
<name>A0A3N5XZ65_9ALTE</name>
<dbReference type="InterPro" id="IPR045584">
    <property type="entry name" value="Pilin-like"/>
</dbReference>
<comment type="caution">
    <text evidence="2">The sequence shown here is derived from an EMBL/GenBank/DDBJ whole genome shotgun (WGS) entry which is preliminary data.</text>
</comment>
<protein>
    <submittedName>
        <fullName evidence="2">Prepilin-type N-terminal cleavage/methylation domain-containing protein</fullName>
    </submittedName>
</protein>
<evidence type="ECO:0000313" key="3">
    <source>
        <dbReference type="Proteomes" id="UP000275281"/>
    </source>
</evidence>
<dbReference type="Gene3D" id="3.30.700.10">
    <property type="entry name" value="Glycoprotein, Type 4 Pilin"/>
    <property type="match status" value="1"/>
</dbReference>
<reference evidence="2 3" key="1">
    <citation type="submission" date="2018-11" db="EMBL/GenBank/DDBJ databases">
        <authorList>
            <person name="Ye M.-Q."/>
            <person name="Du Z.-J."/>
        </authorList>
    </citation>
    <scope>NUCLEOTIDE SEQUENCE [LARGE SCALE GENOMIC DNA]</scope>
    <source>
        <strain evidence="2 3">U0105</strain>
    </source>
</reference>
<proteinExistence type="predicted"/>
<dbReference type="AlphaFoldDB" id="A0A3N5XZ65"/>
<keyword evidence="1" id="KW-0812">Transmembrane</keyword>
<accession>A0A3N5XZ65</accession>
<dbReference type="NCBIfam" id="TIGR02532">
    <property type="entry name" value="IV_pilin_GFxxxE"/>
    <property type="match status" value="1"/>
</dbReference>
<dbReference type="Pfam" id="PF07963">
    <property type="entry name" value="N_methyl"/>
    <property type="match status" value="1"/>
</dbReference>
<keyword evidence="1" id="KW-1133">Transmembrane helix</keyword>
<organism evidence="2 3">
    <name type="scientific">Alteromonas sediminis</name>
    <dbReference type="NCBI Taxonomy" id="2259342"/>
    <lineage>
        <taxon>Bacteria</taxon>
        <taxon>Pseudomonadati</taxon>
        <taxon>Pseudomonadota</taxon>
        <taxon>Gammaproteobacteria</taxon>
        <taxon>Alteromonadales</taxon>
        <taxon>Alteromonadaceae</taxon>
        <taxon>Alteromonas/Salinimonas group</taxon>
        <taxon>Alteromonas</taxon>
    </lineage>
</organism>
<sequence length="190" mass="20415">MTLEAEPSKMRKRTSLPGSVKGFTLLELIIVIILVGVLSVTAASRFQGRGGFDSYALQNQVLSVLRQMQLRAMQDTRPGFCHQINLVTVPAALGPPTNNYSPGNQAATCNITIGNDTPDYLRVDTQAFEALNASLSAVDGVTPISFINFNALGQPRTSANNCSSECRITITTQSASSVCVNREGYIRACQ</sequence>
<dbReference type="SUPFAM" id="SSF54523">
    <property type="entry name" value="Pili subunits"/>
    <property type="match status" value="1"/>
</dbReference>
<dbReference type="Proteomes" id="UP000275281">
    <property type="component" value="Unassembled WGS sequence"/>
</dbReference>
<dbReference type="PROSITE" id="PS00409">
    <property type="entry name" value="PROKAR_NTER_METHYL"/>
    <property type="match status" value="1"/>
</dbReference>
<evidence type="ECO:0000313" key="2">
    <source>
        <dbReference type="EMBL" id="RPJ65326.1"/>
    </source>
</evidence>
<keyword evidence="3" id="KW-1185">Reference proteome</keyword>
<dbReference type="InterPro" id="IPR012902">
    <property type="entry name" value="N_methyl_site"/>
</dbReference>
<dbReference type="OrthoDB" id="5873580at2"/>
<evidence type="ECO:0000256" key="1">
    <source>
        <dbReference type="SAM" id="Phobius"/>
    </source>
</evidence>
<feature type="transmembrane region" description="Helical" evidence="1">
    <location>
        <begin position="20"/>
        <end position="40"/>
    </location>
</feature>
<keyword evidence="1" id="KW-0472">Membrane</keyword>